<organism evidence="1">
    <name type="scientific">mine drainage metagenome</name>
    <dbReference type="NCBI Taxonomy" id="410659"/>
    <lineage>
        <taxon>unclassified sequences</taxon>
        <taxon>metagenomes</taxon>
        <taxon>ecological metagenomes</taxon>
    </lineage>
</organism>
<reference evidence="1" key="1">
    <citation type="submission" date="2013-08" db="EMBL/GenBank/DDBJ databases">
        <authorList>
            <person name="Mendez C."/>
            <person name="Richter M."/>
            <person name="Ferrer M."/>
            <person name="Sanchez J."/>
        </authorList>
    </citation>
    <scope>NUCLEOTIDE SEQUENCE</scope>
</reference>
<dbReference type="SUPFAM" id="SSF56672">
    <property type="entry name" value="DNA/RNA polymerases"/>
    <property type="match status" value="1"/>
</dbReference>
<evidence type="ECO:0000313" key="1">
    <source>
        <dbReference type="EMBL" id="EQD32146.1"/>
    </source>
</evidence>
<proteinExistence type="predicted"/>
<sequence length="77" mass="8914">MRFIEHRIGDSNLLRLIRRFLKAGVMDEGVFHASDQGTPQGNLVSPVLSNIYLHYSAPGETWYFQRVKFPPRQEVEP</sequence>
<gene>
    <name evidence="1" type="ORF">B2A_13672</name>
</gene>
<dbReference type="InterPro" id="IPR043502">
    <property type="entry name" value="DNA/RNA_pol_sf"/>
</dbReference>
<protein>
    <submittedName>
        <fullName evidence="1">Group II intron-encoded protein LtrA domain protein</fullName>
    </submittedName>
</protein>
<name>T0YAD4_9ZZZZ</name>
<comment type="caution">
    <text evidence="1">The sequence shown here is derived from an EMBL/GenBank/DDBJ whole genome shotgun (WGS) entry which is preliminary data.</text>
</comment>
<dbReference type="EMBL" id="AUZZ01009905">
    <property type="protein sequence ID" value="EQD32146.1"/>
    <property type="molecule type" value="Genomic_DNA"/>
</dbReference>
<accession>T0YAD4</accession>
<reference evidence="1" key="2">
    <citation type="journal article" date="2014" name="ISME J.">
        <title>Microbial stratification in low pH oxic and suboxic macroscopic growths along an acid mine drainage.</title>
        <authorList>
            <person name="Mendez-Garcia C."/>
            <person name="Mesa V."/>
            <person name="Sprenger R.R."/>
            <person name="Richter M."/>
            <person name="Diez M.S."/>
            <person name="Solano J."/>
            <person name="Bargiela R."/>
            <person name="Golyshina O.V."/>
            <person name="Manteca A."/>
            <person name="Ramos J.L."/>
            <person name="Gallego J.R."/>
            <person name="Llorente I."/>
            <person name="Martins Dos Santos V.A."/>
            <person name="Jensen O.N."/>
            <person name="Pelaez A.I."/>
            <person name="Sanchez J."/>
            <person name="Ferrer M."/>
        </authorList>
    </citation>
    <scope>NUCLEOTIDE SEQUENCE</scope>
</reference>
<feature type="non-terminal residue" evidence="1">
    <location>
        <position position="77"/>
    </location>
</feature>
<dbReference type="AlphaFoldDB" id="T0YAD4"/>